<dbReference type="PANTHER" id="PTHR45631:SF202">
    <property type="entry name" value="SENESCENCE-INDUCED RECEPTOR-LIKE SERINE_THREONINE-PROTEIN KINASE"/>
    <property type="match status" value="1"/>
</dbReference>
<dbReference type="EMBL" id="JBCGBO010000006">
    <property type="protein sequence ID" value="KAK9192844.1"/>
    <property type="molecule type" value="Genomic_DNA"/>
</dbReference>
<dbReference type="InterPro" id="IPR011009">
    <property type="entry name" value="Kinase-like_dom_sf"/>
</dbReference>
<gene>
    <name evidence="2" type="ORF">WN944_003537</name>
</gene>
<dbReference type="PANTHER" id="PTHR45631">
    <property type="entry name" value="OS07G0107800 PROTEIN-RELATED"/>
    <property type="match status" value="1"/>
</dbReference>
<reference evidence="2 3" key="1">
    <citation type="submission" date="2024-05" db="EMBL/GenBank/DDBJ databases">
        <title>Haplotype-resolved chromosome-level genome assembly of Huyou (Citrus changshanensis).</title>
        <authorList>
            <person name="Miao C."/>
            <person name="Chen W."/>
            <person name="Wu Y."/>
            <person name="Wang L."/>
            <person name="Zhao S."/>
            <person name="Grierson D."/>
            <person name="Xu C."/>
            <person name="Chen K."/>
        </authorList>
    </citation>
    <scope>NUCLEOTIDE SEQUENCE [LARGE SCALE GENOMIC DNA]</scope>
    <source>
        <strain evidence="2">01-14</strain>
        <tissue evidence="2">Leaf</tissue>
    </source>
</reference>
<accession>A0AAP0M3C7</accession>
<evidence type="ECO:0000313" key="2">
    <source>
        <dbReference type="EMBL" id="KAK9192844.1"/>
    </source>
</evidence>
<dbReference type="GO" id="GO:0005524">
    <property type="term" value="F:ATP binding"/>
    <property type="evidence" value="ECO:0007669"/>
    <property type="project" value="InterPro"/>
</dbReference>
<sequence>MKSTNILLNEKVQAKLADFGQSRISPVEGGTHMSTTIAGTTGFLNTEKSLNNFKCCIFYLQSLKSMGYFHADKGDKSIVDLSFKGEFDIISVEKAVEIAMASVSSKVNRRPLMNQVVMVREQGSGS</sequence>
<dbReference type="SUPFAM" id="SSF56112">
    <property type="entry name" value="Protein kinase-like (PK-like)"/>
    <property type="match status" value="1"/>
</dbReference>
<dbReference type="InterPro" id="IPR000719">
    <property type="entry name" value="Prot_kinase_dom"/>
</dbReference>
<keyword evidence="3" id="KW-1185">Reference proteome</keyword>
<evidence type="ECO:0000313" key="3">
    <source>
        <dbReference type="Proteomes" id="UP001428341"/>
    </source>
</evidence>
<proteinExistence type="predicted"/>
<evidence type="ECO:0000259" key="1">
    <source>
        <dbReference type="PROSITE" id="PS50011"/>
    </source>
</evidence>
<feature type="domain" description="Protein kinase" evidence="1">
    <location>
        <begin position="1"/>
        <end position="126"/>
    </location>
</feature>
<dbReference type="Gene3D" id="1.10.510.10">
    <property type="entry name" value="Transferase(Phosphotransferase) domain 1"/>
    <property type="match status" value="1"/>
</dbReference>
<dbReference type="PROSITE" id="PS50011">
    <property type="entry name" value="PROTEIN_KINASE_DOM"/>
    <property type="match status" value="1"/>
</dbReference>
<dbReference type="GO" id="GO:0004672">
    <property type="term" value="F:protein kinase activity"/>
    <property type="evidence" value="ECO:0007669"/>
    <property type="project" value="InterPro"/>
</dbReference>
<name>A0AAP0M3C7_9ROSI</name>
<organism evidence="2 3">
    <name type="scientific">Citrus x changshan-huyou</name>
    <dbReference type="NCBI Taxonomy" id="2935761"/>
    <lineage>
        <taxon>Eukaryota</taxon>
        <taxon>Viridiplantae</taxon>
        <taxon>Streptophyta</taxon>
        <taxon>Embryophyta</taxon>
        <taxon>Tracheophyta</taxon>
        <taxon>Spermatophyta</taxon>
        <taxon>Magnoliopsida</taxon>
        <taxon>eudicotyledons</taxon>
        <taxon>Gunneridae</taxon>
        <taxon>Pentapetalae</taxon>
        <taxon>rosids</taxon>
        <taxon>malvids</taxon>
        <taxon>Sapindales</taxon>
        <taxon>Rutaceae</taxon>
        <taxon>Aurantioideae</taxon>
        <taxon>Citrus</taxon>
    </lineage>
</organism>
<comment type="caution">
    <text evidence="2">The sequence shown here is derived from an EMBL/GenBank/DDBJ whole genome shotgun (WGS) entry which is preliminary data.</text>
</comment>
<dbReference type="AlphaFoldDB" id="A0AAP0M3C7"/>
<dbReference type="Proteomes" id="UP001428341">
    <property type="component" value="Unassembled WGS sequence"/>
</dbReference>
<protein>
    <recommendedName>
        <fullName evidence="1">Protein kinase domain-containing protein</fullName>
    </recommendedName>
</protein>